<dbReference type="PROSITE" id="PS50217">
    <property type="entry name" value="BZIP"/>
    <property type="match status" value="1"/>
</dbReference>
<evidence type="ECO:0000313" key="7">
    <source>
        <dbReference type="EMBL" id="KAI6658634.1"/>
    </source>
</evidence>
<dbReference type="InterPro" id="IPR024874">
    <property type="entry name" value="Transcription_factor_Maf_fam"/>
</dbReference>
<evidence type="ECO:0000256" key="2">
    <source>
        <dbReference type="ARBA" id="ARBA00023125"/>
    </source>
</evidence>
<dbReference type="EMBL" id="JAKMXF010000088">
    <property type="protein sequence ID" value="KAI6658634.1"/>
    <property type="molecule type" value="Genomic_DNA"/>
</dbReference>
<dbReference type="PANTHER" id="PTHR10129">
    <property type="entry name" value="TRANSCRIPTION FACTOR MAF"/>
    <property type="match status" value="1"/>
</dbReference>
<protein>
    <submittedName>
        <fullName evidence="7">Transcription factor MafA</fullName>
    </submittedName>
</protein>
<dbReference type="Proteomes" id="UP001165289">
    <property type="component" value="Unassembled WGS sequence"/>
</dbReference>
<feature type="coiled-coil region" evidence="4">
    <location>
        <begin position="198"/>
        <end position="246"/>
    </location>
</feature>
<dbReference type="Pfam" id="PF03131">
    <property type="entry name" value="bZIP_Maf"/>
    <property type="match status" value="1"/>
</dbReference>
<dbReference type="SMART" id="SM00338">
    <property type="entry name" value="BRLZ"/>
    <property type="match status" value="1"/>
</dbReference>
<evidence type="ECO:0000256" key="4">
    <source>
        <dbReference type="SAM" id="Coils"/>
    </source>
</evidence>
<accession>A0AAV7KBX1</accession>
<keyword evidence="2" id="KW-0238">DNA-binding</keyword>
<gene>
    <name evidence="7" type="ORF">LOD99_15432</name>
</gene>
<keyword evidence="3" id="KW-0804">Transcription</keyword>
<sequence length="256" mass="29793">MSYNELPPNFEFPLLPYMPGGEFTFNPLNYPHLLPQGAVDFQMLSAEFPLPHPAIQIPTTATAQQWSANRDQMVVGQDMPNYTEFEGWTSPEIFYNNQQEGGCADENRSSFSYAGNSPYSRGDNDDKYPDPDSSLEDDDMKDIDLKLPEGISKEDLTNLGIPDLNKKLKEIGVNKMNEKELKRLRRQFKNRGYAQVCREKKNKKKNTMREQKEDLEREIEQLRIDVENLKKERNRYKNQYDKIHRHKLAGFPQGTH</sequence>
<dbReference type="InterPro" id="IPR008917">
    <property type="entry name" value="TF_DNA-bd_sf"/>
</dbReference>
<keyword evidence="1" id="KW-0805">Transcription regulation</keyword>
<evidence type="ECO:0000259" key="6">
    <source>
        <dbReference type="PROSITE" id="PS50217"/>
    </source>
</evidence>
<dbReference type="InterPro" id="IPR004827">
    <property type="entry name" value="bZIP"/>
</dbReference>
<dbReference type="AlphaFoldDB" id="A0AAV7KBX1"/>
<evidence type="ECO:0000256" key="3">
    <source>
        <dbReference type="ARBA" id="ARBA00023163"/>
    </source>
</evidence>
<keyword evidence="4" id="KW-0175">Coiled coil</keyword>
<feature type="domain" description="BZIP" evidence="6">
    <location>
        <begin position="180"/>
        <end position="243"/>
    </location>
</feature>
<dbReference type="InterPro" id="IPR004826">
    <property type="entry name" value="bZIP_Maf"/>
</dbReference>
<dbReference type="PANTHER" id="PTHR10129:SF50">
    <property type="entry name" value="BZIP DOMAIN-CONTAINING PROTEIN"/>
    <property type="match status" value="1"/>
</dbReference>
<dbReference type="SUPFAM" id="SSF47454">
    <property type="entry name" value="A DNA-binding domain in eukaryotic transcription factors"/>
    <property type="match status" value="1"/>
</dbReference>
<dbReference type="GO" id="GO:0005634">
    <property type="term" value="C:nucleus"/>
    <property type="evidence" value="ECO:0007669"/>
    <property type="project" value="TreeGrafter"/>
</dbReference>
<evidence type="ECO:0000256" key="5">
    <source>
        <dbReference type="SAM" id="MobiDB-lite"/>
    </source>
</evidence>
<dbReference type="GO" id="GO:0000978">
    <property type="term" value="F:RNA polymerase II cis-regulatory region sequence-specific DNA binding"/>
    <property type="evidence" value="ECO:0007669"/>
    <property type="project" value="TreeGrafter"/>
</dbReference>
<reference evidence="7 8" key="1">
    <citation type="journal article" date="2023" name="BMC Biol.">
        <title>The compact genome of the sponge Oopsacas minuta (Hexactinellida) is lacking key metazoan core genes.</title>
        <authorList>
            <person name="Santini S."/>
            <person name="Schenkelaars Q."/>
            <person name="Jourda C."/>
            <person name="Duchesne M."/>
            <person name="Belahbib H."/>
            <person name="Rocher C."/>
            <person name="Selva M."/>
            <person name="Riesgo A."/>
            <person name="Vervoort M."/>
            <person name="Leys S.P."/>
            <person name="Kodjabachian L."/>
            <person name="Le Bivic A."/>
            <person name="Borchiellini C."/>
            <person name="Claverie J.M."/>
            <person name="Renard E."/>
        </authorList>
    </citation>
    <scope>NUCLEOTIDE SEQUENCE [LARGE SCALE GENOMIC DNA]</scope>
    <source>
        <strain evidence="7">SPO-2</strain>
    </source>
</reference>
<feature type="region of interest" description="Disordered" evidence="5">
    <location>
        <begin position="96"/>
        <end position="140"/>
    </location>
</feature>
<dbReference type="Gene3D" id="1.20.5.170">
    <property type="match status" value="1"/>
</dbReference>
<keyword evidence="8" id="KW-1185">Reference proteome</keyword>
<name>A0AAV7KBX1_9METZ</name>
<comment type="caution">
    <text evidence="7">The sequence shown here is derived from an EMBL/GenBank/DDBJ whole genome shotgun (WGS) entry which is preliminary data.</text>
</comment>
<evidence type="ECO:0000313" key="8">
    <source>
        <dbReference type="Proteomes" id="UP001165289"/>
    </source>
</evidence>
<organism evidence="7 8">
    <name type="scientific">Oopsacas minuta</name>
    <dbReference type="NCBI Taxonomy" id="111878"/>
    <lineage>
        <taxon>Eukaryota</taxon>
        <taxon>Metazoa</taxon>
        <taxon>Porifera</taxon>
        <taxon>Hexactinellida</taxon>
        <taxon>Hexasterophora</taxon>
        <taxon>Lyssacinosida</taxon>
        <taxon>Leucopsacidae</taxon>
        <taxon>Oopsacas</taxon>
    </lineage>
</organism>
<feature type="compositionally biased region" description="Polar residues" evidence="5">
    <location>
        <begin position="109"/>
        <end position="119"/>
    </location>
</feature>
<dbReference type="GO" id="GO:0000981">
    <property type="term" value="F:DNA-binding transcription factor activity, RNA polymerase II-specific"/>
    <property type="evidence" value="ECO:0007669"/>
    <property type="project" value="TreeGrafter"/>
</dbReference>
<evidence type="ECO:0000256" key="1">
    <source>
        <dbReference type="ARBA" id="ARBA00023015"/>
    </source>
</evidence>
<proteinExistence type="predicted"/>